<accession>A0A0H3B0A9</accession>
<reference evidence="1" key="1">
    <citation type="submission" date="2008-02" db="EMBL/GenBank/DDBJ databases">
        <title>Complete sequence of Yersinia pseudotuberculosis YPIII.</title>
        <authorList>
            <consortium name="US DOE Joint Genome Institute"/>
            <person name="Challacombe J.F."/>
            <person name="Bruce D."/>
            <person name="Detter J.C."/>
            <person name="Green L."/>
            <person name="Land M."/>
            <person name="Munk C."/>
            <person name="Lindler L.E."/>
            <person name="Nikolich M.P."/>
            <person name="Brettin T."/>
        </authorList>
    </citation>
    <scope>NUCLEOTIDE SEQUENCE</scope>
    <source>
        <strain evidence="1">YPIII</strain>
    </source>
</reference>
<proteinExistence type="predicted"/>
<protein>
    <submittedName>
        <fullName evidence="1">Head completion protein</fullName>
    </submittedName>
</protein>
<evidence type="ECO:0000313" key="1">
    <source>
        <dbReference type="EMBL" id="ACA67240.1"/>
    </source>
</evidence>
<dbReference type="InterPro" id="IPR009225">
    <property type="entry name" value="Phage_head_completion_GpL"/>
</dbReference>
<dbReference type="AlphaFoldDB" id="A0A0H3B0A9"/>
<gene>
    <name evidence="1" type="ordered locus">YPK_0939</name>
</gene>
<dbReference type="EMBL" id="CP000950">
    <property type="protein sequence ID" value="ACA67240.1"/>
    <property type="molecule type" value="Genomic_DNA"/>
</dbReference>
<dbReference type="RefSeq" id="WP_012303715.1">
    <property type="nucleotide sequence ID" value="NZ_CP009792.1"/>
</dbReference>
<sequence>MFRPGDNGFQEATLTNDGFWPDLALSEFQRQRSIPPTIHETTVTQALLAAVAEINGSLADFVRTQKNKGYTAAAEVPGPVMEGENALTAQYKKAVYARAKADLLGEFASVSRREDNTNQDAPQTKAGLLSEAAFALRCIKGLKRVGVRLV</sequence>
<organism evidence="1">
    <name type="scientific">Yersinia pseudotuberculosis serotype O:3 (strain YPIII)</name>
    <dbReference type="NCBI Taxonomy" id="502800"/>
    <lineage>
        <taxon>Bacteria</taxon>
        <taxon>Pseudomonadati</taxon>
        <taxon>Pseudomonadota</taxon>
        <taxon>Gammaproteobacteria</taxon>
        <taxon>Enterobacterales</taxon>
        <taxon>Yersiniaceae</taxon>
        <taxon>Yersinia</taxon>
    </lineage>
</organism>
<dbReference type="KEGG" id="ypy:YPK_0939"/>
<name>A0A0H3B0A9_YERPY</name>
<dbReference type="Pfam" id="PF05926">
    <property type="entry name" value="Phage_GPL"/>
    <property type="match status" value="1"/>
</dbReference>
<dbReference type="PATRIC" id="fig|502800.11.peg.1567"/>